<gene>
    <name evidence="3" type="ORF">AZF04_01970</name>
</gene>
<keyword evidence="4" id="KW-1185">Reference proteome</keyword>
<evidence type="ECO:0000259" key="2">
    <source>
        <dbReference type="PROSITE" id="PS51729"/>
    </source>
</evidence>
<dbReference type="RefSeq" id="WP_061947336.1">
    <property type="nucleotide sequence ID" value="NZ_LTAO01000001.1"/>
</dbReference>
<feature type="domain" description="N-acetyltransferase" evidence="1">
    <location>
        <begin position="1"/>
        <end position="83"/>
    </location>
</feature>
<reference evidence="3" key="1">
    <citation type="submission" date="2016-02" db="EMBL/GenBank/DDBJ databases">
        <title>Genome sequence of Bacillus trypoxylicola KCTC 13244(T).</title>
        <authorList>
            <person name="Jeong H."/>
            <person name="Park S.-H."/>
            <person name="Choi S.-K."/>
        </authorList>
    </citation>
    <scope>NUCLEOTIDE SEQUENCE [LARGE SCALE GENOMIC DNA]</scope>
    <source>
        <strain evidence="3">KCTC 13244</strain>
    </source>
</reference>
<sequence length="83" mass="9537">MIIEQENKHFIQNETGKIIAEIIFRPSGTQRILIEHTFVEESMRGRGLAKQLVLSVVERMKLEKKTIIPQCPYAKSVIAEQNS</sequence>
<feature type="domain" description="N-acetyltransferase" evidence="2">
    <location>
        <begin position="2"/>
        <end position="83"/>
    </location>
</feature>
<dbReference type="InterPro" id="IPR031165">
    <property type="entry name" value="GNAT_YJDJ"/>
</dbReference>
<comment type="caution">
    <text evidence="3">The sequence shown here is derived from an EMBL/GenBank/DDBJ whole genome shotgun (WGS) entry which is preliminary data.</text>
</comment>
<dbReference type="Gene3D" id="3.40.630.30">
    <property type="match status" value="1"/>
</dbReference>
<dbReference type="CDD" id="cd04301">
    <property type="entry name" value="NAT_SF"/>
    <property type="match status" value="1"/>
</dbReference>
<name>A0A161QB59_9BACI</name>
<dbReference type="PROSITE" id="PS51186">
    <property type="entry name" value="GNAT"/>
    <property type="match status" value="1"/>
</dbReference>
<dbReference type="PANTHER" id="PTHR31435">
    <property type="entry name" value="PROTEIN NATD1"/>
    <property type="match status" value="1"/>
</dbReference>
<accession>A0A161QB59</accession>
<evidence type="ECO:0000313" key="3">
    <source>
        <dbReference type="EMBL" id="KYG35127.1"/>
    </source>
</evidence>
<dbReference type="GO" id="GO:0016747">
    <property type="term" value="F:acyltransferase activity, transferring groups other than amino-acyl groups"/>
    <property type="evidence" value="ECO:0007669"/>
    <property type="project" value="InterPro"/>
</dbReference>
<dbReference type="PANTHER" id="PTHR31435:SF10">
    <property type="entry name" value="BSR4717 PROTEIN"/>
    <property type="match status" value="1"/>
</dbReference>
<evidence type="ECO:0000313" key="4">
    <source>
        <dbReference type="Proteomes" id="UP000075806"/>
    </source>
</evidence>
<proteinExistence type="predicted"/>
<dbReference type="AlphaFoldDB" id="A0A161QB59"/>
<dbReference type="STRING" id="519424.AZF04_01970"/>
<dbReference type="Pfam" id="PF14542">
    <property type="entry name" value="Acetyltransf_CG"/>
    <property type="match status" value="1"/>
</dbReference>
<dbReference type="EMBL" id="LTAO01000001">
    <property type="protein sequence ID" value="KYG35127.1"/>
    <property type="molecule type" value="Genomic_DNA"/>
</dbReference>
<dbReference type="OrthoDB" id="9793389at2"/>
<dbReference type="SUPFAM" id="SSF55729">
    <property type="entry name" value="Acyl-CoA N-acyltransferases (Nat)"/>
    <property type="match status" value="1"/>
</dbReference>
<dbReference type="InterPro" id="IPR000182">
    <property type="entry name" value="GNAT_dom"/>
</dbReference>
<evidence type="ECO:0000259" key="1">
    <source>
        <dbReference type="PROSITE" id="PS51186"/>
    </source>
</evidence>
<dbReference type="PROSITE" id="PS51729">
    <property type="entry name" value="GNAT_YJDJ"/>
    <property type="match status" value="1"/>
</dbReference>
<dbReference type="Proteomes" id="UP000075806">
    <property type="component" value="Unassembled WGS sequence"/>
</dbReference>
<organism evidence="3 4">
    <name type="scientific">Alkalihalobacillus trypoxylicola</name>
    <dbReference type="NCBI Taxonomy" id="519424"/>
    <lineage>
        <taxon>Bacteria</taxon>
        <taxon>Bacillati</taxon>
        <taxon>Bacillota</taxon>
        <taxon>Bacilli</taxon>
        <taxon>Bacillales</taxon>
        <taxon>Bacillaceae</taxon>
        <taxon>Alkalihalobacillus</taxon>
    </lineage>
</organism>
<dbReference type="InterPro" id="IPR045057">
    <property type="entry name" value="Gcn5-rel_NAT"/>
</dbReference>
<protein>
    <submittedName>
        <fullName evidence="3">Uncharacterized protein</fullName>
    </submittedName>
</protein>
<dbReference type="InterPro" id="IPR016181">
    <property type="entry name" value="Acyl_CoA_acyltransferase"/>
</dbReference>